<dbReference type="InterPro" id="IPR018491">
    <property type="entry name" value="SLC12_C"/>
</dbReference>
<dbReference type="Proteomes" id="UP000270296">
    <property type="component" value="Unassembled WGS sequence"/>
</dbReference>
<evidence type="ECO:0000256" key="14">
    <source>
        <dbReference type="ARBA" id="ARBA00023180"/>
    </source>
</evidence>
<keyword evidence="7 19" id="KW-0812">Transmembrane</keyword>
<evidence type="ECO:0000256" key="13">
    <source>
        <dbReference type="ARBA" id="ARBA00023136"/>
    </source>
</evidence>
<keyword evidence="14" id="KW-0325">Glycoprotein</keyword>
<dbReference type="PRINTS" id="PR01207">
    <property type="entry name" value="NAKCLTRNSPRT"/>
</dbReference>
<dbReference type="EMBL" id="UZAM01010281">
    <property type="protein sequence ID" value="VDP11701.1"/>
    <property type="molecule type" value="Genomic_DNA"/>
</dbReference>
<dbReference type="FunFam" id="1.20.1740.10:FF:000022">
    <property type="entry name" value="Bumetanide-sensitive na-k-cl cotransport protein"/>
    <property type="match status" value="1"/>
</dbReference>
<evidence type="ECO:0000256" key="12">
    <source>
        <dbReference type="ARBA" id="ARBA00023065"/>
    </source>
</evidence>
<keyword evidence="10 19" id="KW-1133">Transmembrane helix</keyword>
<keyword evidence="5" id="KW-0633">Potassium transport</keyword>
<keyword evidence="16" id="KW-0868">Chloride</keyword>
<dbReference type="InterPro" id="IPR013612">
    <property type="entry name" value="AA_permease_N"/>
</dbReference>
<evidence type="ECO:0000259" key="22">
    <source>
        <dbReference type="Pfam" id="PF08403"/>
    </source>
</evidence>
<evidence type="ECO:0000313" key="25">
    <source>
        <dbReference type="WBParaSite" id="SBAD_0000732201-mRNA-1"/>
    </source>
</evidence>
<keyword evidence="6" id="KW-0597">Phosphoprotein</keyword>
<protein>
    <submittedName>
        <fullName evidence="25">Solute carrier family 12 member 1</fullName>
    </submittedName>
</protein>
<dbReference type="Pfam" id="PF03522">
    <property type="entry name" value="SLC12"/>
    <property type="match status" value="1"/>
</dbReference>
<comment type="catalytic activity">
    <reaction evidence="17">
        <text>K(+)(out) + 2 chloride(out) + Na(+)(out) = K(+)(in) + 2 chloride(in) + Na(+)(in)</text>
        <dbReference type="Rhea" id="RHEA:72395"/>
        <dbReference type="ChEBI" id="CHEBI:17996"/>
        <dbReference type="ChEBI" id="CHEBI:29101"/>
        <dbReference type="ChEBI" id="CHEBI:29103"/>
    </reaction>
    <physiologicalReaction direction="left-to-right" evidence="17">
        <dbReference type="Rhea" id="RHEA:72396"/>
    </physiologicalReaction>
</comment>
<feature type="region of interest" description="Disordered" evidence="18">
    <location>
        <begin position="17"/>
        <end position="44"/>
    </location>
</feature>
<dbReference type="PANTHER" id="PTHR11827:SF103">
    <property type="entry name" value="SODIUM CHLORIDE COTRANSPORTER 69, ISOFORM E"/>
    <property type="match status" value="1"/>
</dbReference>
<evidence type="ECO:0000256" key="18">
    <source>
        <dbReference type="SAM" id="MobiDB-lite"/>
    </source>
</evidence>
<evidence type="ECO:0000256" key="4">
    <source>
        <dbReference type="ARBA" id="ARBA00022475"/>
    </source>
</evidence>
<evidence type="ECO:0000256" key="6">
    <source>
        <dbReference type="ARBA" id="ARBA00022553"/>
    </source>
</evidence>
<evidence type="ECO:0000256" key="10">
    <source>
        <dbReference type="ARBA" id="ARBA00022989"/>
    </source>
</evidence>
<keyword evidence="24" id="KW-1185">Reference proteome</keyword>
<feature type="transmembrane region" description="Helical" evidence="19">
    <location>
        <begin position="550"/>
        <end position="570"/>
    </location>
</feature>
<dbReference type="Pfam" id="PF00324">
    <property type="entry name" value="AA_permease"/>
    <property type="match status" value="1"/>
</dbReference>
<feature type="transmembrane region" description="Helical" evidence="19">
    <location>
        <begin position="376"/>
        <end position="398"/>
    </location>
</feature>
<keyword evidence="13 19" id="KW-0472">Membrane</keyword>
<organism evidence="25">
    <name type="scientific">Soboliphyme baturini</name>
    <dbReference type="NCBI Taxonomy" id="241478"/>
    <lineage>
        <taxon>Eukaryota</taxon>
        <taxon>Metazoa</taxon>
        <taxon>Ecdysozoa</taxon>
        <taxon>Nematoda</taxon>
        <taxon>Enoplea</taxon>
        <taxon>Dorylaimia</taxon>
        <taxon>Dioctophymatida</taxon>
        <taxon>Dioctophymatoidea</taxon>
        <taxon>Soboliphymatidae</taxon>
        <taxon>Soboliphyme</taxon>
    </lineage>
</organism>
<dbReference type="Gene3D" id="1.20.1740.10">
    <property type="entry name" value="Amino acid/polyamine transporter I"/>
    <property type="match status" value="1"/>
</dbReference>
<comment type="subcellular location">
    <subcellularLocation>
        <location evidence="1">Cell membrane</location>
        <topology evidence="1">Multi-pass membrane protein</topology>
    </subcellularLocation>
</comment>
<feature type="transmembrane region" description="Helical" evidence="19">
    <location>
        <begin position="298"/>
        <end position="318"/>
    </location>
</feature>
<accession>A0A183ITV9</accession>
<evidence type="ECO:0000256" key="9">
    <source>
        <dbReference type="ARBA" id="ARBA00022958"/>
    </source>
</evidence>
<feature type="transmembrane region" description="Helical" evidence="19">
    <location>
        <begin position="252"/>
        <end position="273"/>
    </location>
</feature>
<proteinExistence type="inferred from homology"/>
<evidence type="ECO:0000256" key="16">
    <source>
        <dbReference type="ARBA" id="ARBA00023214"/>
    </source>
</evidence>
<dbReference type="InterPro" id="IPR002443">
    <property type="entry name" value="SLC12A1/SLC12A2"/>
</dbReference>
<dbReference type="GO" id="GO:0055075">
    <property type="term" value="P:potassium ion homeostasis"/>
    <property type="evidence" value="ECO:0007669"/>
    <property type="project" value="TreeGrafter"/>
</dbReference>
<evidence type="ECO:0000256" key="19">
    <source>
        <dbReference type="SAM" id="Phobius"/>
    </source>
</evidence>
<evidence type="ECO:0000313" key="23">
    <source>
        <dbReference type="EMBL" id="VDP11701.1"/>
    </source>
</evidence>
<evidence type="ECO:0000256" key="7">
    <source>
        <dbReference type="ARBA" id="ARBA00022692"/>
    </source>
</evidence>
<feature type="transmembrane region" description="Helical" evidence="19">
    <location>
        <begin position="325"/>
        <end position="344"/>
    </location>
</feature>
<dbReference type="GO" id="GO:0008511">
    <property type="term" value="F:sodium:potassium:chloride symporter activity"/>
    <property type="evidence" value="ECO:0007669"/>
    <property type="project" value="TreeGrafter"/>
</dbReference>
<feature type="domain" description="SLC12A transporter C-terminal" evidence="21">
    <location>
        <begin position="679"/>
        <end position="910"/>
    </location>
</feature>
<dbReference type="GO" id="GO:0055078">
    <property type="term" value="P:sodium ion homeostasis"/>
    <property type="evidence" value="ECO:0007669"/>
    <property type="project" value="TreeGrafter"/>
</dbReference>
<evidence type="ECO:0000256" key="3">
    <source>
        <dbReference type="ARBA" id="ARBA00022448"/>
    </source>
</evidence>
<evidence type="ECO:0000259" key="20">
    <source>
        <dbReference type="Pfam" id="PF00324"/>
    </source>
</evidence>
<sequence length="918" mass="101380">MTSTRFKVARRMTLDGTSDSENVLRKDSDSDLEDDVSAEPGNCDETAPLRQVRFMTGTAECDEDCPAKNTNSNTSDVSYSFWYVTFVHDVRTVEKVPNIDHYRNILSLGTTMSLRPTLAELRQASFIEDMQSEYAFPVVNLLTLLIASQDTDGKDSKPVSPSVAKQQKNANRLGWIQGVLVRCVVCLVGVMMYLRLGWVAGQAGIGLGLVIVLLGSLVSTLTTLSVCAISTNGEVKGGGAYFVISRSLGPEFGGSIGVIATLANATAAAMYIVGFAESVRDIMKEHGVSIIDGSINDIRIISLCTAVVLLSIVLFGVLFETKAQLILLGFLLLSVMCFVIGSFIPPNDFKQARGITGYSWKTMQQNFYPEWRNENFFSVFAVYFPAATGILAGVNISGDLKNPGKAIPRGTLLAIFCTTTTYAICVLITGSTCIRDASGSIEDLYNGTLTDCAMHQNCSYGLLNFFQVLELESLFSPLVLAGMFAASLSSALSSLVSAPKILQALCNDNLFPYLQYFGKGFGKTNEPRRGYILTFLIACSLTTVGDLNLIAATISNFFLATYCLVNYACFDASRSKSPGFRPAFRYYNQWLSLFGAILCLAIMFVIQWWAVLLTFALILVFYLYLMHEKPEVNWGSSSQANAYKNALNAMHRLAHTEEHVKNYRPQILLLTKNPMMEMSLIDFATNITKENGLLICGQVLVHPNPVVLLPTMNSWQQKLTKWLYQQKIKGFYEGITATSLLDGVQQLLQISGLGRLKPNILLLRFKTDWMSAPRAEISTFVNILRLAFDTDFAVCILRLPADAIQLEHLLGCNVLDQSNRFSCEKLTEFKTALNSKNLLSALDYQENPSEYSGNPPILSKIPDECKIDEELENEPVSIEAVLVPDYSHTEFCKTIKKGVIDVFWLFDDGGAFITFAPF</sequence>
<evidence type="ECO:0000256" key="15">
    <source>
        <dbReference type="ARBA" id="ARBA00023201"/>
    </source>
</evidence>
<keyword evidence="4" id="KW-1003">Cell membrane</keyword>
<evidence type="ECO:0000313" key="24">
    <source>
        <dbReference type="Proteomes" id="UP000270296"/>
    </source>
</evidence>
<feature type="transmembrane region" description="Helical" evidence="19">
    <location>
        <begin position="474"/>
        <end position="496"/>
    </location>
</feature>
<name>A0A183ITV9_9BILA</name>
<evidence type="ECO:0000256" key="2">
    <source>
        <dbReference type="ARBA" id="ARBA00010593"/>
    </source>
</evidence>
<feature type="transmembrane region" description="Helical" evidence="19">
    <location>
        <begin position="410"/>
        <end position="430"/>
    </location>
</feature>
<feature type="transmembrane region" description="Helical" evidence="19">
    <location>
        <begin position="206"/>
        <end position="231"/>
    </location>
</feature>
<evidence type="ECO:0000256" key="11">
    <source>
        <dbReference type="ARBA" id="ARBA00023053"/>
    </source>
</evidence>
<reference evidence="25" key="1">
    <citation type="submission" date="2016-06" db="UniProtKB">
        <authorList>
            <consortium name="WormBaseParasite"/>
        </authorList>
    </citation>
    <scope>IDENTIFICATION</scope>
</reference>
<keyword evidence="11" id="KW-0915">Sodium</keyword>
<dbReference type="InterPro" id="IPR004842">
    <property type="entry name" value="SLC12A_fam"/>
</dbReference>
<feature type="transmembrane region" description="Helical" evidence="19">
    <location>
        <begin position="591"/>
        <end position="624"/>
    </location>
</feature>
<feature type="transmembrane region" description="Helical" evidence="19">
    <location>
        <begin position="173"/>
        <end position="194"/>
    </location>
</feature>
<keyword evidence="3" id="KW-0813">Transport</keyword>
<evidence type="ECO:0000256" key="17">
    <source>
        <dbReference type="ARBA" id="ARBA00048452"/>
    </source>
</evidence>
<dbReference type="Pfam" id="PF08403">
    <property type="entry name" value="AA_permease_N"/>
    <property type="match status" value="1"/>
</dbReference>
<dbReference type="InterPro" id="IPR004841">
    <property type="entry name" value="AA-permease/SLC12A_dom"/>
</dbReference>
<feature type="transmembrane region" description="Helical" evidence="19">
    <location>
        <begin position="528"/>
        <end position="544"/>
    </location>
</feature>
<dbReference type="GO" id="GO:0055064">
    <property type="term" value="P:chloride ion homeostasis"/>
    <property type="evidence" value="ECO:0007669"/>
    <property type="project" value="TreeGrafter"/>
</dbReference>
<dbReference type="WBParaSite" id="SBAD_0000732201-mRNA-1">
    <property type="protein sequence ID" value="SBAD_0000732201-mRNA-1"/>
    <property type="gene ID" value="SBAD_0000732201"/>
</dbReference>
<dbReference type="PANTHER" id="PTHR11827">
    <property type="entry name" value="SOLUTE CARRIER FAMILY 12, CATION COTRANSPORTERS"/>
    <property type="match status" value="1"/>
</dbReference>
<dbReference type="AlphaFoldDB" id="A0A183ITV9"/>
<evidence type="ECO:0000259" key="21">
    <source>
        <dbReference type="Pfam" id="PF03522"/>
    </source>
</evidence>
<evidence type="ECO:0000256" key="1">
    <source>
        <dbReference type="ARBA" id="ARBA00004651"/>
    </source>
</evidence>
<keyword evidence="15" id="KW-0739">Sodium transport</keyword>
<feature type="domain" description="Amino acid permease N-terminal" evidence="22">
    <location>
        <begin position="81"/>
        <end position="122"/>
    </location>
</feature>
<dbReference type="GO" id="GO:1990573">
    <property type="term" value="P:potassium ion import across plasma membrane"/>
    <property type="evidence" value="ECO:0007669"/>
    <property type="project" value="TreeGrafter"/>
</dbReference>
<reference evidence="23 24" key="2">
    <citation type="submission" date="2018-11" db="EMBL/GenBank/DDBJ databases">
        <authorList>
            <consortium name="Pathogen Informatics"/>
        </authorList>
    </citation>
    <scope>NUCLEOTIDE SEQUENCE [LARGE SCALE GENOMIC DNA]</scope>
</reference>
<gene>
    <name evidence="23" type="ORF">SBAD_LOCUS7056</name>
</gene>
<comment type="similarity">
    <text evidence="2">Belongs to the SLC12A transporter family.</text>
</comment>
<evidence type="ECO:0000256" key="5">
    <source>
        <dbReference type="ARBA" id="ARBA00022538"/>
    </source>
</evidence>
<keyword evidence="8" id="KW-0769">Symport</keyword>
<dbReference type="OrthoDB" id="2020542at2759"/>
<keyword evidence="12" id="KW-0406">Ion transport</keyword>
<dbReference type="GO" id="GO:0005886">
    <property type="term" value="C:plasma membrane"/>
    <property type="evidence" value="ECO:0007669"/>
    <property type="project" value="UniProtKB-SubCell"/>
</dbReference>
<dbReference type="GO" id="GO:0006884">
    <property type="term" value="P:cell volume homeostasis"/>
    <property type="evidence" value="ECO:0007669"/>
    <property type="project" value="TreeGrafter"/>
</dbReference>
<evidence type="ECO:0000256" key="8">
    <source>
        <dbReference type="ARBA" id="ARBA00022847"/>
    </source>
</evidence>
<keyword evidence="9" id="KW-0630">Potassium</keyword>
<feature type="domain" description="Amino acid permease/ SLC12A" evidence="20">
    <location>
        <begin position="178"/>
        <end position="668"/>
    </location>
</feature>